<dbReference type="FunFam" id="1.10.3810.10:FF:000003">
    <property type="entry name" value="Penicillin-binding protein 1a"/>
    <property type="match status" value="1"/>
</dbReference>
<dbReference type="GO" id="GO:0009252">
    <property type="term" value="P:peptidoglycan biosynthetic process"/>
    <property type="evidence" value="ECO:0007669"/>
    <property type="project" value="UniProtKB-UniPathway"/>
</dbReference>
<keyword evidence="13" id="KW-1133">Transmembrane helix</keyword>
<dbReference type="HOGENOM" id="CLU_006354_2_4_7"/>
<dbReference type="EMBL" id="CP001804">
    <property type="protein sequence ID" value="ACY15896.1"/>
    <property type="molecule type" value="Genomic_DNA"/>
</dbReference>
<dbReference type="Gene3D" id="3.40.710.10">
    <property type="entry name" value="DD-peptidase/beta-lactamase superfamily"/>
    <property type="match status" value="2"/>
</dbReference>
<keyword evidence="24" id="KW-1185">Reference proteome</keyword>
<keyword evidence="16" id="KW-0961">Cell wall biogenesis/degradation</keyword>
<dbReference type="InterPro" id="IPR023346">
    <property type="entry name" value="Lysozyme-like_dom_sf"/>
</dbReference>
<evidence type="ECO:0000256" key="20">
    <source>
        <dbReference type="SAM" id="MobiDB-lite"/>
    </source>
</evidence>
<dbReference type="GO" id="GO:0008955">
    <property type="term" value="F:peptidoglycan glycosyltransferase activity"/>
    <property type="evidence" value="ECO:0007669"/>
    <property type="project" value="UniProtKB-EC"/>
</dbReference>
<evidence type="ECO:0000256" key="18">
    <source>
        <dbReference type="ARBA" id="ARBA00049902"/>
    </source>
</evidence>
<dbReference type="InterPro" id="IPR036950">
    <property type="entry name" value="PBP_transglycosylase"/>
</dbReference>
<keyword evidence="7" id="KW-0328">Glycosyltransferase</keyword>
<evidence type="ECO:0000259" key="21">
    <source>
        <dbReference type="Pfam" id="PF00905"/>
    </source>
</evidence>
<evidence type="ECO:0000256" key="3">
    <source>
        <dbReference type="ARBA" id="ARBA00007090"/>
    </source>
</evidence>
<dbReference type="SUPFAM" id="SSF53955">
    <property type="entry name" value="Lysozyme-like"/>
    <property type="match status" value="1"/>
</dbReference>
<evidence type="ECO:0000256" key="11">
    <source>
        <dbReference type="ARBA" id="ARBA00022960"/>
    </source>
</evidence>
<dbReference type="InterPro" id="IPR050396">
    <property type="entry name" value="Glycosyltr_51/Transpeptidase"/>
</dbReference>
<feature type="domain" description="Glycosyl transferase family 51" evidence="22">
    <location>
        <begin position="60"/>
        <end position="233"/>
    </location>
</feature>
<dbReference type="InterPro" id="IPR012338">
    <property type="entry name" value="Beta-lactam/transpept-like"/>
</dbReference>
<dbReference type="CAZy" id="GT51">
    <property type="family name" value="Glycosyltransferase Family 51"/>
</dbReference>
<dbReference type="PANTHER" id="PTHR32282">
    <property type="entry name" value="BINDING PROTEIN TRANSPEPTIDASE, PUTATIVE-RELATED"/>
    <property type="match status" value="1"/>
</dbReference>
<dbReference type="PANTHER" id="PTHR32282:SF33">
    <property type="entry name" value="PEPTIDOGLYCAN GLYCOSYLTRANSFERASE"/>
    <property type="match status" value="1"/>
</dbReference>
<comment type="similarity">
    <text evidence="3">In the C-terminal section; belongs to the transpeptidase family.</text>
</comment>
<keyword evidence="8" id="KW-0808">Transferase</keyword>
<evidence type="ECO:0000259" key="22">
    <source>
        <dbReference type="Pfam" id="PF00912"/>
    </source>
</evidence>
<dbReference type="Proteomes" id="UP000001880">
    <property type="component" value="Chromosome"/>
</dbReference>
<evidence type="ECO:0000256" key="12">
    <source>
        <dbReference type="ARBA" id="ARBA00022984"/>
    </source>
</evidence>
<proteinExistence type="inferred from homology"/>
<dbReference type="SUPFAM" id="SSF56601">
    <property type="entry name" value="beta-lactamase/transpeptidase-like"/>
    <property type="match status" value="1"/>
</dbReference>
<dbReference type="GO" id="GO:0071555">
    <property type="term" value="P:cell wall organization"/>
    <property type="evidence" value="ECO:0007669"/>
    <property type="project" value="UniProtKB-KW"/>
</dbReference>
<evidence type="ECO:0000256" key="6">
    <source>
        <dbReference type="ARBA" id="ARBA00022670"/>
    </source>
</evidence>
<sequence length="808" mass="87133">MSPLSLLRLLLLLLVYGLFLGLGGIYYVVAEFSSELPRNLAAALDYRPHRASRVYDRGGQLIGEFFLHKRILVPLERIPGHVQNAFVAAEDGRFWEHPGFDPVGITRAAITNFQSGRTRQGASTITQQITRMLMLSNQRTYERKIKELILSVRVERELSKAEILRLYLNHVYLGRGAYGVQAGAENYFGKNVEHLTAAEAALLAGLVQAPSRYAPSRNLDAARARQRYVLERMYSDGHLSRQQRDRGLAEPLGLVEHRTPLNRVSAPYFVEHIRRWASQEFDPDRVLFGGLHIHTTLDAGLQLSAEAAVRAGLIGLDRRIGFQGPVGHLDGDELDAFLRGPLRPYVQGQATVSAAATAQGLLPDVAYLGAITRLDGAAGARVSLGAVELPLQSGDARLVRQWRRPEPPAASAAAAEGSAEAPPPVVPAPAPGADVVRVGDLVPVSVLIGSDGPSAVRLAQTPDVEAALVALDPHTGDVLAMVGGYDYARSQFNRATQARRQIGSALKPFIYALALRGGMSHLDTVVDAPVAVPTAGGVWTPGNYDGRFAGRVTLRMALAKSLNTVSVRLVLRYGVDRLIELLRAVGMSSPLPEHVSISLGTPDLSPLEVAAGYSAFANGGKRTEPRFVTHVDDDDEHLLLDQRSALPSEQVITPQLAYLVTSLMTEVVESGTGRRAQSLGRPTAGKTGTSSNHRDAWFMGFTADLLCGVWVGRDDFTPIGAKATGGSAALPIWLQFMSAAHASRIPRPFPVPEDIWQVYADPVSGQPKPPGAARGTWIPMARGTVPSKFGVRVRPFADAPWSAFPAAP</sequence>
<evidence type="ECO:0000313" key="24">
    <source>
        <dbReference type="Proteomes" id="UP000001880"/>
    </source>
</evidence>
<dbReference type="GO" id="GO:0008360">
    <property type="term" value="P:regulation of cell shape"/>
    <property type="evidence" value="ECO:0007669"/>
    <property type="project" value="UniProtKB-KW"/>
</dbReference>
<evidence type="ECO:0000256" key="7">
    <source>
        <dbReference type="ARBA" id="ARBA00022676"/>
    </source>
</evidence>
<evidence type="ECO:0000256" key="8">
    <source>
        <dbReference type="ARBA" id="ARBA00022679"/>
    </source>
</evidence>
<gene>
    <name evidence="23" type="ordered locus">Hoch_3394</name>
</gene>
<dbReference type="NCBIfam" id="TIGR02074">
    <property type="entry name" value="PBP_1a_fam"/>
    <property type="match status" value="1"/>
</dbReference>
<evidence type="ECO:0000256" key="14">
    <source>
        <dbReference type="ARBA" id="ARBA00023136"/>
    </source>
</evidence>
<evidence type="ECO:0000256" key="9">
    <source>
        <dbReference type="ARBA" id="ARBA00022692"/>
    </source>
</evidence>
<keyword evidence="14" id="KW-0472">Membrane</keyword>
<evidence type="ECO:0000256" key="10">
    <source>
        <dbReference type="ARBA" id="ARBA00022801"/>
    </source>
</evidence>
<accession>D0LV55</accession>
<dbReference type="GO" id="GO:0008658">
    <property type="term" value="F:penicillin binding"/>
    <property type="evidence" value="ECO:0007669"/>
    <property type="project" value="InterPro"/>
</dbReference>
<feature type="region of interest" description="Disordered" evidence="20">
    <location>
        <begin position="671"/>
        <end position="691"/>
    </location>
</feature>
<evidence type="ECO:0000256" key="4">
    <source>
        <dbReference type="ARBA" id="ARBA00007739"/>
    </source>
</evidence>
<keyword evidence="10" id="KW-0378">Hydrolase</keyword>
<dbReference type="UniPathway" id="UPA00219"/>
<dbReference type="Pfam" id="PF00912">
    <property type="entry name" value="Transgly"/>
    <property type="match status" value="1"/>
</dbReference>
<dbReference type="AlphaFoldDB" id="D0LV55"/>
<evidence type="ECO:0000256" key="1">
    <source>
        <dbReference type="ARBA" id="ARBA00004370"/>
    </source>
</evidence>
<keyword evidence="9" id="KW-0812">Transmembrane</keyword>
<keyword evidence="12" id="KW-0573">Peptidoglycan synthesis</keyword>
<keyword evidence="5" id="KW-0121">Carboxypeptidase</keyword>
<dbReference type="GO" id="GO:0016020">
    <property type="term" value="C:membrane"/>
    <property type="evidence" value="ECO:0007669"/>
    <property type="project" value="UniProtKB-SubCell"/>
</dbReference>
<dbReference type="Pfam" id="PF00905">
    <property type="entry name" value="Transpeptidase"/>
    <property type="match status" value="1"/>
</dbReference>
<name>D0LV55_HALO1</name>
<evidence type="ECO:0000313" key="23">
    <source>
        <dbReference type="EMBL" id="ACY15896.1"/>
    </source>
</evidence>
<feature type="compositionally biased region" description="Low complexity" evidence="20">
    <location>
        <begin position="409"/>
        <end position="420"/>
    </location>
</feature>
<dbReference type="STRING" id="502025.Hoch_3394"/>
<reference evidence="23 24" key="1">
    <citation type="journal article" date="2010" name="Stand. Genomic Sci.">
        <title>Complete genome sequence of Haliangium ochraceum type strain (SMP-2).</title>
        <authorList>
            <consortium name="US DOE Joint Genome Institute (JGI-PGF)"/>
            <person name="Ivanova N."/>
            <person name="Daum C."/>
            <person name="Lang E."/>
            <person name="Abt B."/>
            <person name="Kopitz M."/>
            <person name="Saunders E."/>
            <person name="Lapidus A."/>
            <person name="Lucas S."/>
            <person name="Glavina Del Rio T."/>
            <person name="Nolan M."/>
            <person name="Tice H."/>
            <person name="Copeland A."/>
            <person name="Cheng J.F."/>
            <person name="Chen F."/>
            <person name="Bruce D."/>
            <person name="Goodwin L."/>
            <person name="Pitluck S."/>
            <person name="Mavromatis K."/>
            <person name="Pati A."/>
            <person name="Mikhailova N."/>
            <person name="Chen A."/>
            <person name="Palaniappan K."/>
            <person name="Land M."/>
            <person name="Hauser L."/>
            <person name="Chang Y.J."/>
            <person name="Jeffries C.D."/>
            <person name="Detter J.C."/>
            <person name="Brettin T."/>
            <person name="Rohde M."/>
            <person name="Goker M."/>
            <person name="Bristow J."/>
            <person name="Markowitz V."/>
            <person name="Eisen J.A."/>
            <person name="Hugenholtz P."/>
            <person name="Kyrpides N.C."/>
            <person name="Klenk H.P."/>
        </authorList>
    </citation>
    <scope>NUCLEOTIDE SEQUENCE [LARGE SCALE GENOMIC DNA]</scope>
    <source>
        <strain evidence="24">DSM 14365 / CIP 107738 / JCM 11303 / AJ 13395 / SMP-2</strain>
    </source>
</reference>
<comment type="similarity">
    <text evidence="4">In the N-terminal section; belongs to the glycosyltransferase 51 family.</text>
</comment>
<keyword evidence="6" id="KW-0645">Protease</keyword>
<evidence type="ECO:0000256" key="2">
    <source>
        <dbReference type="ARBA" id="ARBA00004752"/>
    </source>
</evidence>
<dbReference type="InterPro" id="IPR001460">
    <property type="entry name" value="PCN-bd_Tpept"/>
</dbReference>
<evidence type="ECO:0000256" key="15">
    <source>
        <dbReference type="ARBA" id="ARBA00023268"/>
    </source>
</evidence>
<protein>
    <recommendedName>
        <fullName evidence="17">peptidoglycan glycosyltransferase</fullName>
        <ecNumber evidence="17">2.4.99.28</ecNumber>
    </recommendedName>
</protein>
<comment type="catalytic activity">
    <reaction evidence="18">
        <text>[GlcNAc-(1-&gt;4)-Mur2Ac(oyl-L-Ala-gamma-D-Glu-L-Lys-D-Ala-D-Ala)](n)-di-trans,octa-cis-undecaprenyl diphosphate + beta-D-GlcNAc-(1-&gt;4)-Mur2Ac(oyl-L-Ala-gamma-D-Glu-L-Lys-D-Ala-D-Ala)-di-trans,octa-cis-undecaprenyl diphosphate = [GlcNAc-(1-&gt;4)-Mur2Ac(oyl-L-Ala-gamma-D-Glu-L-Lys-D-Ala-D-Ala)](n+1)-di-trans,octa-cis-undecaprenyl diphosphate + di-trans,octa-cis-undecaprenyl diphosphate + H(+)</text>
        <dbReference type="Rhea" id="RHEA:23708"/>
        <dbReference type="Rhea" id="RHEA-COMP:9602"/>
        <dbReference type="Rhea" id="RHEA-COMP:9603"/>
        <dbReference type="ChEBI" id="CHEBI:15378"/>
        <dbReference type="ChEBI" id="CHEBI:58405"/>
        <dbReference type="ChEBI" id="CHEBI:60033"/>
        <dbReference type="ChEBI" id="CHEBI:78435"/>
        <dbReference type="EC" id="2.4.99.28"/>
    </reaction>
</comment>
<feature type="region of interest" description="Disordered" evidence="20">
    <location>
        <begin position="404"/>
        <end position="426"/>
    </location>
</feature>
<dbReference type="KEGG" id="hoh:Hoch_3394"/>
<comment type="pathway">
    <text evidence="19">Glycan biosynthesis.</text>
</comment>
<dbReference type="InterPro" id="IPR001264">
    <property type="entry name" value="Glyco_trans_51"/>
</dbReference>
<dbReference type="eggNOG" id="COG5009">
    <property type="taxonomic scope" value="Bacteria"/>
</dbReference>
<keyword evidence="11" id="KW-0133">Cell shape</keyword>
<dbReference type="Gene3D" id="1.10.3810.10">
    <property type="entry name" value="Biosynthetic peptidoglycan transglycosylase-like"/>
    <property type="match status" value="1"/>
</dbReference>
<comment type="subcellular location">
    <subcellularLocation>
        <location evidence="1">Membrane</location>
    </subcellularLocation>
</comment>
<dbReference type="GO" id="GO:0004180">
    <property type="term" value="F:carboxypeptidase activity"/>
    <property type="evidence" value="ECO:0007669"/>
    <property type="project" value="UniProtKB-KW"/>
</dbReference>
<dbReference type="GO" id="GO:0006508">
    <property type="term" value="P:proteolysis"/>
    <property type="evidence" value="ECO:0007669"/>
    <property type="project" value="UniProtKB-KW"/>
</dbReference>
<dbReference type="EC" id="2.4.99.28" evidence="17"/>
<evidence type="ECO:0000256" key="19">
    <source>
        <dbReference type="ARBA" id="ARBA00060592"/>
    </source>
</evidence>
<comment type="pathway">
    <text evidence="2">Cell wall biogenesis; peptidoglycan biosynthesis.</text>
</comment>
<feature type="domain" description="Penicillin-binding protein transpeptidase" evidence="21">
    <location>
        <begin position="467"/>
        <end position="702"/>
    </location>
</feature>
<organism evidence="23 24">
    <name type="scientific">Haliangium ochraceum (strain DSM 14365 / JCM 11303 / SMP-2)</name>
    <dbReference type="NCBI Taxonomy" id="502025"/>
    <lineage>
        <taxon>Bacteria</taxon>
        <taxon>Pseudomonadati</taxon>
        <taxon>Myxococcota</taxon>
        <taxon>Polyangia</taxon>
        <taxon>Haliangiales</taxon>
        <taxon>Kofleriaceae</taxon>
        <taxon>Haliangium</taxon>
    </lineage>
</organism>
<dbReference type="GO" id="GO:0030288">
    <property type="term" value="C:outer membrane-bounded periplasmic space"/>
    <property type="evidence" value="ECO:0007669"/>
    <property type="project" value="TreeGrafter"/>
</dbReference>
<evidence type="ECO:0000256" key="13">
    <source>
        <dbReference type="ARBA" id="ARBA00022989"/>
    </source>
</evidence>
<evidence type="ECO:0000256" key="16">
    <source>
        <dbReference type="ARBA" id="ARBA00023316"/>
    </source>
</evidence>
<evidence type="ECO:0000256" key="17">
    <source>
        <dbReference type="ARBA" id="ARBA00044770"/>
    </source>
</evidence>
<keyword evidence="15" id="KW-0511">Multifunctional enzyme</keyword>
<evidence type="ECO:0000256" key="5">
    <source>
        <dbReference type="ARBA" id="ARBA00022645"/>
    </source>
</evidence>